<accession>A0A1Y2IGW9</accession>
<keyword evidence="2" id="KW-1185">Reference proteome</keyword>
<dbReference type="Proteomes" id="UP000193067">
    <property type="component" value="Unassembled WGS sequence"/>
</dbReference>
<proteinExistence type="predicted"/>
<evidence type="ECO:0000313" key="2">
    <source>
        <dbReference type="Proteomes" id="UP000193067"/>
    </source>
</evidence>
<dbReference type="EMBL" id="KZ084119">
    <property type="protein sequence ID" value="OSD00337.1"/>
    <property type="molecule type" value="Genomic_DNA"/>
</dbReference>
<gene>
    <name evidence="1" type="ORF">PYCCODRAFT_699446</name>
</gene>
<sequence length="138" mass="15385">MFICSGFASCAPCAARSRPHYYGASQHFTSIVSESDAGSDLPSSDEAFISLNRAGPYGARVYSPSLCHPAFRTFPSPPIAVRHRYMHRENPLAIPHPLPHPVSVSSWPTFFARDETYEETRENRRLLPQLYYVVLAAG</sequence>
<organism evidence="1 2">
    <name type="scientific">Trametes coccinea (strain BRFM310)</name>
    <name type="common">Pycnoporus coccineus</name>
    <dbReference type="NCBI Taxonomy" id="1353009"/>
    <lineage>
        <taxon>Eukaryota</taxon>
        <taxon>Fungi</taxon>
        <taxon>Dikarya</taxon>
        <taxon>Basidiomycota</taxon>
        <taxon>Agaricomycotina</taxon>
        <taxon>Agaricomycetes</taxon>
        <taxon>Polyporales</taxon>
        <taxon>Polyporaceae</taxon>
        <taxon>Trametes</taxon>
    </lineage>
</organism>
<dbReference type="AlphaFoldDB" id="A0A1Y2IGW9"/>
<evidence type="ECO:0000313" key="1">
    <source>
        <dbReference type="EMBL" id="OSD00337.1"/>
    </source>
</evidence>
<reference evidence="1 2" key="1">
    <citation type="journal article" date="2015" name="Biotechnol. Biofuels">
        <title>Enhanced degradation of softwood versus hardwood by the white-rot fungus Pycnoporus coccineus.</title>
        <authorList>
            <person name="Couturier M."/>
            <person name="Navarro D."/>
            <person name="Chevret D."/>
            <person name="Henrissat B."/>
            <person name="Piumi F."/>
            <person name="Ruiz-Duenas F.J."/>
            <person name="Martinez A.T."/>
            <person name="Grigoriev I.V."/>
            <person name="Riley R."/>
            <person name="Lipzen A."/>
            <person name="Berrin J.G."/>
            <person name="Master E.R."/>
            <person name="Rosso M.N."/>
        </authorList>
    </citation>
    <scope>NUCLEOTIDE SEQUENCE [LARGE SCALE GENOMIC DNA]</scope>
    <source>
        <strain evidence="1 2">BRFM310</strain>
    </source>
</reference>
<protein>
    <submittedName>
        <fullName evidence="1">Uncharacterized protein</fullName>
    </submittedName>
</protein>
<name>A0A1Y2IGW9_TRAC3</name>